<feature type="compositionally biased region" description="Low complexity" evidence="1">
    <location>
        <begin position="244"/>
        <end position="253"/>
    </location>
</feature>
<dbReference type="InterPro" id="IPR009045">
    <property type="entry name" value="Zn_M74/Hedgehog-like"/>
</dbReference>
<comment type="caution">
    <text evidence="5">The sequence shown here is derived from an EMBL/GenBank/DDBJ whole genome shotgun (WGS) entry which is preliminary data.</text>
</comment>
<dbReference type="GO" id="GO:0006508">
    <property type="term" value="P:proteolysis"/>
    <property type="evidence" value="ECO:0007669"/>
    <property type="project" value="InterPro"/>
</dbReference>
<reference evidence="6 7" key="1">
    <citation type="submission" date="2020-05" db="EMBL/GenBank/DDBJ databases">
        <title>Draft Genome Sequences of Sphingomonas sp. Isolated from the International Space Station.</title>
        <authorList>
            <person name="Bijlani S."/>
            <person name="Singh N.K."/>
            <person name="Mason C.E."/>
            <person name="Wang C.C."/>
            <person name="Venkateswaran K."/>
        </authorList>
    </citation>
    <scope>NUCLEOTIDE SEQUENCE [LARGE SCALE GENOMIC DNA]</scope>
    <source>
        <strain evidence="4 7">IIF7SW-B5</strain>
        <strain evidence="5">ISS-IIF7SWP</strain>
    </source>
</reference>
<dbReference type="AlphaFoldDB" id="A0A7Y7UQL3"/>
<evidence type="ECO:0000313" key="7">
    <source>
        <dbReference type="Proteomes" id="UP000557656"/>
    </source>
</evidence>
<evidence type="ECO:0000256" key="1">
    <source>
        <dbReference type="SAM" id="MobiDB-lite"/>
    </source>
</evidence>
<dbReference type="PANTHER" id="PTHR34385">
    <property type="entry name" value="D-ALANYL-D-ALANINE CARBOXYPEPTIDASE"/>
    <property type="match status" value="1"/>
</dbReference>
<evidence type="ECO:0000256" key="2">
    <source>
        <dbReference type="SAM" id="SignalP"/>
    </source>
</evidence>
<organism evidence="5 6">
    <name type="scientific">Sphingomonas sanguinis</name>
    <dbReference type="NCBI Taxonomy" id="33051"/>
    <lineage>
        <taxon>Bacteria</taxon>
        <taxon>Pseudomonadati</taxon>
        <taxon>Pseudomonadota</taxon>
        <taxon>Alphaproteobacteria</taxon>
        <taxon>Sphingomonadales</taxon>
        <taxon>Sphingomonadaceae</taxon>
        <taxon>Sphingomonas</taxon>
    </lineage>
</organism>
<dbReference type="GO" id="GO:0008233">
    <property type="term" value="F:peptidase activity"/>
    <property type="evidence" value="ECO:0007669"/>
    <property type="project" value="InterPro"/>
</dbReference>
<keyword evidence="7" id="KW-1185">Reference proteome</keyword>
<dbReference type="SUPFAM" id="SSF55166">
    <property type="entry name" value="Hedgehog/DD-peptidase"/>
    <property type="match status" value="1"/>
</dbReference>
<dbReference type="CDD" id="cd14852">
    <property type="entry name" value="LD-carboxypeptidase"/>
    <property type="match status" value="1"/>
</dbReference>
<sequence>MPTLLAALLRLSALLSIAAMPVMAQAQFCDGALPPPGPDGRVAGHFPYGDAAPADIVPAPAGFGLKPYCRLHRAMIPDLLRMLEAAKADPSVGGTLHGLSCHREVARQRNVFCRDLSVSAAERAISVAPAGHSEHATGYAIDFAVRPAKGCPDAEACMAATPAARWLIANAPRFGFEMSFPAGNKQRVKWEPWHWRWVGTSPNEPGAAQARAVFAKARAQFPANPGVRDPLKVLVTSQPPVPAAPAAAPAPVVKKGKRR</sequence>
<evidence type="ECO:0000313" key="6">
    <source>
        <dbReference type="Proteomes" id="UP000531581"/>
    </source>
</evidence>
<dbReference type="InterPro" id="IPR003709">
    <property type="entry name" value="VanY-like_core_dom"/>
</dbReference>
<dbReference type="RefSeq" id="WP_061781401.1">
    <property type="nucleotide sequence ID" value="NZ_JABEOV010000012.1"/>
</dbReference>
<dbReference type="Pfam" id="PF02557">
    <property type="entry name" value="VanY"/>
    <property type="match status" value="1"/>
</dbReference>
<protein>
    <submittedName>
        <fullName evidence="5">M15 family metallopeptidase</fullName>
    </submittedName>
</protein>
<evidence type="ECO:0000259" key="3">
    <source>
        <dbReference type="Pfam" id="PF02557"/>
    </source>
</evidence>
<dbReference type="GeneID" id="78487940"/>
<dbReference type="PANTHER" id="PTHR34385:SF1">
    <property type="entry name" value="PEPTIDOGLYCAN L-ALANYL-D-GLUTAMATE ENDOPEPTIDASE CWLK"/>
    <property type="match status" value="1"/>
</dbReference>
<dbReference type="Proteomes" id="UP000531581">
    <property type="component" value="Unassembled WGS sequence"/>
</dbReference>
<gene>
    <name evidence="4" type="ORF">HKX05_07895</name>
    <name evidence="5" type="ORF">HLV41_02690</name>
</gene>
<dbReference type="InterPro" id="IPR058193">
    <property type="entry name" value="VanY/YodJ_core_dom"/>
</dbReference>
<dbReference type="InterPro" id="IPR052179">
    <property type="entry name" value="DD-CPase-like"/>
</dbReference>
<dbReference type="EMBL" id="JABYQV010000002">
    <property type="protein sequence ID" value="NVP29938.1"/>
    <property type="molecule type" value="Genomic_DNA"/>
</dbReference>
<proteinExistence type="predicted"/>
<evidence type="ECO:0000313" key="5">
    <source>
        <dbReference type="EMBL" id="NVP29938.1"/>
    </source>
</evidence>
<accession>A0A7Y7UQL3</accession>
<feature type="domain" description="D-alanyl-D-alanine carboxypeptidase-like core" evidence="3">
    <location>
        <begin position="70"/>
        <end position="199"/>
    </location>
</feature>
<dbReference type="Proteomes" id="UP000557656">
    <property type="component" value="Unassembled WGS sequence"/>
</dbReference>
<feature type="chain" id="PRO_5030871627" evidence="2">
    <location>
        <begin position="27"/>
        <end position="259"/>
    </location>
</feature>
<name>A0A7Y7UQL3_9SPHN</name>
<dbReference type="EMBL" id="JABEOV010000012">
    <property type="protein sequence ID" value="NNG53269.1"/>
    <property type="molecule type" value="Genomic_DNA"/>
</dbReference>
<keyword evidence="2" id="KW-0732">Signal</keyword>
<feature type="region of interest" description="Disordered" evidence="1">
    <location>
        <begin position="238"/>
        <end position="259"/>
    </location>
</feature>
<evidence type="ECO:0000313" key="4">
    <source>
        <dbReference type="EMBL" id="NNG53269.1"/>
    </source>
</evidence>
<dbReference type="Gene3D" id="3.30.1380.10">
    <property type="match status" value="1"/>
</dbReference>
<feature type="signal peptide" evidence="2">
    <location>
        <begin position="1"/>
        <end position="26"/>
    </location>
</feature>